<keyword evidence="4" id="KW-0282">Flagellum</keyword>
<feature type="chain" id="PRO_5038965996" evidence="3">
    <location>
        <begin position="25"/>
        <end position="633"/>
    </location>
</feature>
<dbReference type="Proteomes" id="UP000076519">
    <property type="component" value="Unassembled WGS sequence"/>
</dbReference>
<feature type="signal peptide" evidence="3">
    <location>
        <begin position="1"/>
        <end position="24"/>
    </location>
</feature>
<feature type="compositionally biased region" description="Low complexity" evidence="1">
    <location>
        <begin position="230"/>
        <end position="253"/>
    </location>
</feature>
<sequence length="633" mass="64114">MKLNSLNKKFALASVSLLTFSALAGFGGLVNVNAKTSATTDQVSNGEVAIYAEQAAPTGSNVDGTNNDGSDQSGLNTNNVAGDGSGQTNVGGTANNPGATGTVYGMQNVTFDVYSITSTTGKTSDMDPSKLGYNDDGSISGLSDADITLGSKATSGTTDATGLADITGLSDGYYLIYQVTTVGGIRTVQPFIIQVNTADASAGVLNVYPKMNLGSSNTAADSVLVKGDPTDTVTDPNTVSNSKLSTTGATGTTSDDVTYANQDVNSNVNTAGSNDTVTWNINSVFDQSQVTNSDNAGNNVTGSYSITDTQDSGNPAGLSTLTVSKVNVTNSDGKILGALSSGTDYTVSGGTVTLTTAGQLKAAGLIAADAGSTKTYGTTGGINVQYTSTVSDAAIGVFKDAPSTNIVNAYGTNLSDSSVNTGIKASVLNVGGIDFQKVDAHSTSTLLKGAQFVLVQAKTAADAQNLVETNTRLFNNETQTDGSAFVAVTSDNAKFVTDSTGKALLATTNASGVAEFTALNLVDTNTDASNTANNNGTYYAVEVHAPNKADGNDNNYALPTVSTAANVFPVNATTTSFNGSGTTDSNTISNTQPFALPFTGGQGLAGIIAIATVSGVVAFAIKRRKDNEEEVVK</sequence>
<keyword evidence="3" id="KW-0732">Signal</keyword>
<dbReference type="Gene3D" id="2.60.40.10">
    <property type="entry name" value="Immunoglobulins"/>
    <property type="match status" value="2"/>
</dbReference>
<keyword evidence="2" id="KW-0472">Membrane</keyword>
<evidence type="ECO:0000256" key="3">
    <source>
        <dbReference type="SAM" id="SignalP"/>
    </source>
</evidence>
<keyword evidence="4" id="KW-0966">Cell projection</keyword>
<dbReference type="PATRIC" id="fig|1359.32.peg.2285"/>
<feature type="region of interest" description="Disordered" evidence="1">
    <location>
        <begin position="228"/>
        <end position="253"/>
    </location>
</feature>
<comment type="caution">
    <text evidence="4">The sequence shown here is derived from an EMBL/GenBank/DDBJ whole genome shotgun (WGS) entry which is preliminary data.</text>
</comment>
<keyword evidence="4" id="KW-0969">Cilium</keyword>
<proteinExistence type="predicted"/>
<dbReference type="EMBL" id="LIYF01000018">
    <property type="protein sequence ID" value="KZK06642.1"/>
    <property type="molecule type" value="Genomic_DNA"/>
</dbReference>
<dbReference type="InterPro" id="IPR013783">
    <property type="entry name" value="Ig-like_fold"/>
</dbReference>
<name>A0A166JTY8_LACLC</name>
<feature type="compositionally biased region" description="Polar residues" evidence="1">
    <location>
        <begin position="57"/>
        <end position="80"/>
    </location>
</feature>
<keyword evidence="2" id="KW-0812">Transmembrane</keyword>
<evidence type="ECO:0000256" key="1">
    <source>
        <dbReference type="SAM" id="MobiDB-lite"/>
    </source>
</evidence>
<reference evidence="4 5" key="1">
    <citation type="submission" date="2015-08" db="EMBL/GenBank/DDBJ databases">
        <title>Draft Genome Sequences of 11 Lactococcus lactis subspecies cremoris strains.</title>
        <authorList>
            <person name="Wels M."/>
            <person name="Backus L."/>
            <person name="Boekhorst J."/>
            <person name="Dijkstra A."/>
            <person name="Beerthuizen M."/>
            <person name="Siezen R."/>
            <person name="Bachmann H."/>
            <person name="Van Hijum S."/>
        </authorList>
    </citation>
    <scope>NUCLEOTIDE SEQUENCE [LARGE SCALE GENOMIC DNA]</scope>
    <source>
        <strain evidence="4 5">KW10</strain>
    </source>
</reference>
<feature type="region of interest" description="Disordered" evidence="1">
    <location>
        <begin position="55"/>
        <end position="95"/>
    </location>
</feature>
<protein>
    <submittedName>
        <fullName evidence="4">Flagellar hook-length control protein FliK</fullName>
    </submittedName>
</protein>
<dbReference type="AlphaFoldDB" id="A0A166JTY8"/>
<evidence type="ECO:0000256" key="2">
    <source>
        <dbReference type="SAM" id="Phobius"/>
    </source>
</evidence>
<feature type="transmembrane region" description="Helical" evidence="2">
    <location>
        <begin position="603"/>
        <end position="621"/>
    </location>
</feature>
<dbReference type="RefSeq" id="WP_063281655.1">
    <property type="nucleotide sequence ID" value="NZ_LIYF01000018.1"/>
</dbReference>
<evidence type="ECO:0000313" key="5">
    <source>
        <dbReference type="Proteomes" id="UP000076519"/>
    </source>
</evidence>
<accession>A0A166JTY8</accession>
<evidence type="ECO:0000313" key="4">
    <source>
        <dbReference type="EMBL" id="KZK06642.1"/>
    </source>
</evidence>
<organism evidence="4 5">
    <name type="scientific">Lactococcus lactis subsp. cremoris</name>
    <name type="common">Streptococcus cremoris</name>
    <dbReference type="NCBI Taxonomy" id="1359"/>
    <lineage>
        <taxon>Bacteria</taxon>
        <taxon>Bacillati</taxon>
        <taxon>Bacillota</taxon>
        <taxon>Bacilli</taxon>
        <taxon>Lactobacillales</taxon>
        <taxon>Streptococcaceae</taxon>
        <taxon>Lactococcus</taxon>
    </lineage>
</organism>
<keyword evidence="2" id="KW-1133">Transmembrane helix</keyword>
<gene>
    <name evidence="4" type="ORF">AB996_1138</name>
</gene>